<accession>A0A835YVT2</accession>
<feature type="compositionally biased region" description="Low complexity" evidence="1">
    <location>
        <begin position="377"/>
        <end position="396"/>
    </location>
</feature>
<proteinExistence type="predicted"/>
<dbReference type="PANTHER" id="PTHR13387:SF9">
    <property type="entry name" value="PROTEIN HGH1 HOMOLOG"/>
    <property type="match status" value="1"/>
</dbReference>
<dbReference type="AlphaFoldDB" id="A0A835YVT2"/>
<keyword evidence="4" id="KW-1185">Reference proteome</keyword>
<feature type="compositionally biased region" description="Basic and acidic residues" evidence="1">
    <location>
        <begin position="398"/>
        <end position="408"/>
    </location>
</feature>
<dbReference type="PANTHER" id="PTHR13387">
    <property type="entry name" value="PROTEIN HGH1 HOMOLOG"/>
    <property type="match status" value="1"/>
</dbReference>
<gene>
    <name evidence="3" type="ORF">JKP88DRAFT_347047</name>
</gene>
<dbReference type="SUPFAM" id="SSF48371">
    <property type="entry name" value="ARM repeat"/>
    <property type="match status" value="1"/>
</dbReference>
<comment type="caution">
    <text evidence="3">The sequence shown here is derived from an EMBL/GenBank/DDBJ whole genome shotgun (WGS) entry which is preliminary data.</text>
</comment>
<evidence type="ECO:0000256" key="1">
    <source>
        <dbReference type="SAM" id="MobiDB-lite"/>
    </source>
</evidence>
<dbReference type="Gene3D" id="1.25.10.10">
    <property type="entry name" value="Leucine-rich Repeat Variant"/>
    <property type="match status" value="2"/>
</dbReference>
<reference evidence="3" key="1">
    <citation type="submission" date="2021-02" db="EMBL/GenBank/DDBJ databases">
        <title>First Annotated Genome of the Yellow-green Alga Tribonema minus.</title>
        <authorList>
            <person name="Mahan K.M."/>
        </authorList>
    </citation>
    <scope>NUCLEOTIDE SEQUENCE</scope>
    <source>
        <strain evidence="3">UTEX B ZZ1240</strain>
    </source>
</reference>
<organism evidence="3 4">
    <name type="scientific">Tribonema minus</name>
    <dbReference type="NCBI Taxonomy" id="303371"/>
    <lineage>
        <taxon>Eukaryota</taxon>
        <taxon>Sar</taxon>
        <taxon>Stramenopiles</taxon>
        <taxon>Ochrophyta</taxon>
        <taxon>PX clade</taxon>
        <taxon>Xanthophyceae</taxon>
        <taxon>Tribonematales</taxon>
        <taxon>Tribonemataceae</taxon>
        <taxon>Tribonema</taxon>
    </lineage>
</organism>
<evidence type="ECO:0000313" key="4">
    <source>
        <dbReference type="Proteomes" id="UP000664859"/>
    </source>
</evidence>
<dbReference type="Proteomes" id="UP000664859">
    <property type="component" value="Unassembled WGS sequence"/>
</dbReference>
<dbReference type="InterPro" id="IPR039717">
    <property type="entry name" value="Hgh1"/>
</dbReference>
<dbReference type="InterPro" id="IPR016024">
    <property type="entry name" value="ARM-type_fold"/>
</dbReference>
<evidence type="ECO:0000313" key="3">
    <source>
        <dbReference type="EMBL" id="KAG5177528.1"/>
    </source>
</evidence>
<dbReference type="InterPro" id="IPR007205">
    <property type="entry name" value="Protein_HGH1_N"/>
</dbReference>
<dbReference type="Pfam" id="PF04063">
    <property type="entry name" value="DUF383"/>
    <property type="match status" value="1"/>
</dbReference>
<dbReference type="EMBL" id="JAFCMP010000525">
    <property type="protein sequence ID" value="KAG5177528.1"/>
    <property type="molecule type" value="Genomic_DNA"/>
</dbReference>
<dbReference type="InterPro" id="IPR011989">
    <property type="entry name" value="ARM-like"/>
</dbReference>
<feature type="domain" description="Protein HGH1 N-terminal" evidence="2">
    <location>
        <begin position="109"/>
        <end position="276"/>
    </location>
</feature>
<sequence>MAMSVAQVAEIVPFLRDSRPDLRKAAANTCMQLAATEEGRLMLYEAGAVPWLCKLVGDVDAIAKDSITALINTGADVPAATEQMVNSGIVNSVMEVVVDQSQDCTPRRRDLCLTLLANVTTTEPGVERMLQLGGKGGPEGLHVRRLARALVTTLAAAEEAAAAAAAAGGGGGGGSSGGVDQWQHAASLLCNVTREETGRQILARADTGVLEDLLPQLRSAVAARRRGISGCIRNLCFDAKLHPRLLDGARVLPHVLRGLASSRDAYSFQDKVALDPMVWRAPAGEGAMTFHEREPDAETRGNLLEALQLLCAHPESCAALRKQATLLQGTYCVVRETARRETDERLLVACHAIATALAAPQDAAAAAPTRAAAAAATTSSGSGSDAAAASSGGSSSNEARDDAKRAAPREQVLNDAQSDEAQVVDAEAEEEEAIPADVAALLYAELRDGISGIALSQDGGEGDAGGS</sequence>
<dbReference type="OrthoDB" id="338814at2759"/>
<name>A0A835YVT2_9STRA</name>
<protein>
    <recommendedName>
        <fullName evidence="2">Protein HGH1 N-terminal domain-containing protein</fullName>
    </recommendedName>
</protein>
<feature type="region of interest" description="Disordered" evidence="1">
    <location>
        <begin position="377"/>
        <end position="432"/>
    </location>
</feature>
<evidence type="ECO:0000259" key="2">
    <source>
        <dbReference type="Pfam" id="PF04063"/>
    </source>
</evidence>